<reference evidence="1" key="1">
    <citation type="submission" date="2000-06" db="EMBL/GenBank/DDBJ databases">
        <authorList>
            <person name="Oliver K."/>
            <person name="Bowman S."/>
            <person name="Hall N."/>
            <person name="Quail M."/>
            <person name="Rajandream M.A."/>
            <person name="Harris D."/>
            <person name="del Portillo H.A."/>
            <person name="Lanzer M."/>
            <person name="Barrell B.G."/>
        </authorList>
    </citation>
    <scope>NUCLEOTIDE SEQUENCE</scope>
</reference>
<dbReference type="VEuPathDB" id="PlasmoDB:PVPAM_110068900"/>
<dbReference type="VEuPathDB" id="PlasmoDB:PVP01_0002500"/>
<dbReference type="EMBL" id="AL360354">
    <property type="protein sequence ID" value="CAB96694.1"/>
    <property type="molecule type" value="Genomic_DNA"/>
</dbReference>
<sequence length="461" mass="55886">MEEVEEEKDYDIFKDLDDYETIIHQVNREYSDEPQANFCDSITFTNEYKNQVSVLCRKYVSFFKKIKHNNRSYSNPQDHKKYPEYLNFWIRHQLELQSISKYDRSVLYIHLKNNYPQFDKERELENKIYCINEKDYKSMNILYDLYKNYYGSLHEYKTECNYFFQSFKENYDKCLYRCYFGHDSKLCDVMKIFRELYDKQKFPNIQNQCHITSYTSLPELSDYSSEKTTDSEDFNIGYKLVKTSTFSKPFGLPQIKGVNYKELNELIRLQYNMPYYYDDEMKKNFMMKILYQFIKYCRENKKNEKLSSFMKEFIEKYYKKNENEYNDIFADCKIGCKSKIYGQLYKSCKENYGDDLLLIEKNVNSYLEDQKTYIESLSALEVWIFKAQSLFQDFGAMSRISPTVISTMLTPLSSIFRKEKKRRKIPLFFPERSINDVKNHNSKHMKAKSKRGKIRFAYQPN</sequence>
<name>Q9N8A1_PLAVI</name>
<dbReference type="AlphaFoldDB" id="Q9N8A1"/>
<accession>Q9N8A1</accession>
<dbReference type="VEuPathDB" id="PlasmoDB:PVX_021685"/>
<organism evidence="1">
    <name type="scientific">Plasmodium vivax</name>
    <name type="common">malaria parasite P. vivax</name>
    <dbReference type="NCBI Taxonomy" id="5855"/>
    <lineage>
        <taxon>Eukaryota</taxon>
        <taxon>Sar</taxon>
        <taxon>Alveolata</taxon>
        <taxon>Apicomplexa</taxon>
        <taxon>Aconoidasida</taxon>
        <taxon>Haemosporida</taxon>
        <taxon>Plasmodiidae</taxon>
        <taxon>Plasmodium</taxon>
        <taxon>Plasmodium (Plasmodium)</taxon>
    </lineage>
</organism>
<evidence type="ECO:0000313" key="1">
    <source>
        <dbReference type="EMBL" id="CAB96694.1"/>
    </source>
</evidence>
<dbReference type="VEuPathDB" id="PlasmoDB:PVW1_000010700"/>
<proteinExistence type="predicted"/>
<protein>
    <submittedName>
        <fullName evidence="1">Vir5 protein</fullName>
    </submittedName>
</protein>
<gene>
    <name evidence="1" type="primary">vir5</name>
</gene>